<keyword evidence="5" id="KW-0175">Coiled coil</keyword>
<dbReference type="InterPro" id="IPR013766">
    <property type="entry name" value="Thioredoxin_domain"/>
</dbReference>
<dbReference type="PROSITE" id="PS51355">
    <property type="entry name" value="GLUTATHIONE_PEROXID_3"/>
    <property type="match status" value="1"/>
</dbReference>
<dbReference type="PANTHER" id="PTHR42852:SF13">
    <property type="entry name" value="PROTEIN DIPZ"/>
    <property type="match status" value="1"/>
</dbReference>
<dbReference type="InterPro" id="IPR025380">
    <property type="entry name" value="DUF4369"/>
</dbReference>
<dbReference type="AlphaFoldDB" id="A0AAJ6BFH7"/>
<dbReference type="GO" id="GO:0004601">
    <property type="term" value="F:peroxidase activity"/>
    <property type="evidence" value="ECO:0007669"/>
    <property type="project" value="UniProtKB-KW"/>
</dbReference>
<dbReference type="InterPro" id="IPR000866">
    <property type="entry name" value="AhpC/TSA"/>
</dbReference>
<comment type="similarity">
    <text evidence="1">Belongs to the glutathione peroxidase family.</text>
</comment>
<keyword evidence="3" id="KW-0560">Oxidoreductase</keyword>
<evidence type="ECO:0000256" key="4">
    <source>
        <dbReference type="ARBA" id="ARBA00023284"/>
    </source>
</evidence>
<dbReference type="PROSITE" id="PS51352">
    <property type="entry name" value="THIOREDOXIN_2"/>
    <property type="match status" value="1"/>
</dbReference>
<dbReference type="Pfam" id="PF14289">
    <property type="entry name" value="DUF4369"/>
    <property type="match status" value="1"/>
</dbReference>
<evidence type="ECO:0000313" key="8">
    <source>
        <dbReference type="EMBL" id="WEK35675.1"/>
    </source>
</evidence>
<evidence type="ECO:0000256" key="2">
    <source>
        <dbReference type="ARBA" id="ARBA00022559"/>
    </source>
</evidence>
<evidence type="ECO:0000313" key="9">
    <source>
        <dbReference type="Proteomes" id="UP001220610"/>
    </source>
</evidence>
<feature type="chain" id="PRO_5042560340" evidence="6">
    <location>
        <begin position="21"/>
        <end position="402"/>
    </location>
</feature>
<keyword evidence="6" id="KW-0732">Signal</keyword>
<keyword evidence="2" id="KW-0575">Peroxidase</keyword>
<dbReference type="SUPFAM" id="SSF52833">
    <property type="entry name" value="Thioredoxin-like"/>
    <property type="match status" value="1"/>
</dbReference>
<gene>
    <name evidence="8" type="ORF">P0Y53_24580</name>
</gene>
<evidence type="ECO:0000256" key="5">
    <source>
        <dbReference type="SAM" id="Coils"/>
    </source>
</evidence>
<dbReference type="PROSITE" id="PS00194">
    <property type="entry name" value="THIOREDOXIN_1"/>
    <property type="match status" value="1"/>
</dbReference>
<feature type="signal peptide" evidence="6">
    <location>
        <begin position="1"/>
        <end position="20"/>
    </location>
</feature>
<dbReference type="InterPro" id="IPR036249">
    <property type="entry name" value="Thioredoxin-like_sf"/>
</dbReference>
<dbReference type="GO" id="GO:0006979">
    <property type="term" value="P:response to oxidative stress"/>
    <property type="evidence" value="ECO:0007669"/>
    <property type="project" value="InterPro"/>
</dbReference>
<feature type="coiled-coil region" evidence="5">
    <location>
        <begin position="117"/>
        <end position="165"/>
    </location>
</feature>
<dbReference type="CDD" id="cd02966">
    <property type="entry name" value="TlpA_like_family"/>
    <property type="match status" value="1"/>
</dbReference>
<dbReference type="InterPro" id="IPR000889">
    <property type="entry name" value="Glutathione_peroxidase"/>
</dbReference>
<evidence type="ECO:0000256" key="6">
    <source>
        <dbReference type="SAM" id="SignalP"/>
    </source>
</evidence>
<dbReference type="Pfam" id="PF00578">
    <property type="entry name" value="AhpC-TSA"/>
    <property type="match status" value="1"/>
</dbReference>
<evidence type="ECO:0000256" key="1">
    <source>
        <dbReference type="ARBA" id="ARBA00006926"/>
    </source>
</evidence>
<dbReference type="InterPro" id="IPR017937">
    <property type="entry name" value="Thioredoxin_CS"/>
</dbReference>
<dbReference type="Gene3D" id="3.40.30.10">
    <property type="entry name" value="Glutaredoxin"/>
    <property type="match status" value="1"/>
</dbReference>
<protein>
    <submittedName>
        <fullName evidence="8">AhpC/TSA family protein</fullName>
    </submittedName>
</protein>
<evidence type="ECO:0000256" key="3">
    <source>
        <dbReference type="ARBA" id="ARBA00023002"/>
    </source>
</evidence>
<evidence type="ECO:0000259" key="7">
    <source>
        <dbReference type="PROSITE" id="PS51352"/>
    </source>
</evidence>
<reference evidence="8" key="1">
    <citation type="submission" date="2023-03" db="EMBL/GenBank/DDBJ databases">
        <title>Andean soil-derived lignocellulolytic bacterial consortium as a source of novel taxa and putative plastic-active enzymes.</title>
        <authorList>
            <person name="Diaz-Garcia L."/>
            <person name="Chuvochina M."/>
            <person name="Feuerriegel G."/>
            <person name="Bunk B."/>
            <person name="Sproer C."/>
            <person name="Streit W.R."/>
            <person name="Rodriguez L.M."/>
            <person name="Overmann J."/>
            <person name="Jimenez D.J."/>
        </authorList>
    </citation>
    <scope>NUCLEOTIDE SEQUENCE</scope>
    <source>
        <strain evidence="8">MAG 7</strain>
    </source>
</reference>
<keyword evidence="4" id="KW-0676">Redox-active center</keyword>
<dbReference type="InterPro" id="IPR050553">
    <property type="entry name" value="Thioredoxin_ResA/DsbE_sf"/>
</dbReference>
<dbReference type="Proteomes" id="UP001220610">
    <property type="component" value="Chromosome"/>
</dbReference>
<accession>A0AAJ6BFH7</accession>
<name>A0AAJ6BFH7_9BACT</name>
<dbReference type="EMBL" id="CP119311">
    <property type="protein sequence ID" value="WEK35675.1"/>
    <property type="molecule type" value="Genomic_DNA"/>
</dbReference>
<sequence length="402" mass="44610">MIRNSFLMAAALLTVQQVTAQTGKPFRIAGKITGNYSGKLYMSYQSDEDKYATDSAQVSNGTFKFAGQLQHPVEAMVYINQYKAYNEPGNALRLYIEPTNMALQLDPASLEKGVLTGSATEQESKKLEAAMASANEQLRPLNKEYNQLNGQYIEARRNKDSATMQSISNRMEALKDKMSPFQDEREQKIIAFVKANPASYVSAASMRWLVSSLPLGESEQIYAAMPENVKQSSYGKTIAKELKGLRGGSPGATAHVFSKTDINGQPFSLADLKGKYVLVDFWASWCVPCRKGNPHLKSLYAKYKDKGLEIVGISDDDRNNEAWKKAVEKDGIGIWKHVLRGLDMDKRMKNEPNPEDISDYYGIHSLPTKILIDPNGVIIGRYGGGGENDEAMDKKLAEVFKS</sequence>
<feature type="domain" description="Thioredoxin" evidence="7">
    <location>
        <begin position="248"/>
        <end position="401"/>
    </location>
</feature>
<proteinExistence type="inferred from homology"/>
<dbReference type="PANTHER" id="PTHR42852">
    <property type="entry name" value="THIOL:DISULFIDE INTERCHANGE PROTEIN DSBE"/>
    <property type="match status" value="1"/>
</dbReference>
<organism evidence="8 9">
    <name type="scientific">Candidatus Pseudobacter hemicellulosilyticus</name>
    <dbReference type="NCBI Taxonomy" id="3121375"/>
    <lineage>
        <taxon>Bacteria</taxon>
        <taxon>Pseudomonadati</taxon>
        <taxon>Bacteroidota</taxon>
        <taxon>Chitinophagia</taxon>
        <taxon>Chitinophagales</taxon>
        <taxon>Chitinophagaceae</taxon>
        <taxon>Pseudobacter</taxon>
    </lineage>
</organism>